<feature type="domain" description="Transcobalamin-like C-terminal" evidence="4">
    <location>
        <begin position="64"/>
        <end position="114"/>
    </location>
</feature>
<accession>A0A2A9N651</accession>
<evidence type="ECO:0000256" key="1">
    <source>
        <dbReference type="ARBA" id="ARBA00023277"/>
    </source>
</evidence>
<dbReference type="Pfam" id="PF14478">
    <property type="entry name" value="DUF4430"/>
    <property type="match status" value="1"/>
</dbReference>
<feature type="region of interest" description="Disordered" evidence="3">
    <location>
        <begin position="25"/>
        <end position="47"/>
    </location>
</feature>
<dbReference type="AlphaFoldDB" id="A0A2A9N651"/>
<dbReference type="GO" id="GO:0000272">
    <property type="term" value="P:polysaccharide catabolic process"/>
    <property type="evidence" value="ECO:0007669"/>
    <property type="project" value="UniProtKB-KW"/>
</dbReference>
<proteinExistence type="predicted"/>
<dbReference type="InterPro" id="IPR013784">
    <property type="entry name" value="Carb-bd-like_fold"/>
</dbReference>
<evidence type="ECO:0000313" key="6">
    <source>
        <dbReference type="Proteomes" id="UP000242287"/>
    </source>
</evidence>
<reference evidence="5 6" key="1">
    <citation type="submission" date="2014-02" db="EMBL/GenBank/DDBJ databases">
        <title>Transposable element dynamics among asymbiotic and ectomycorrhizal Amanita fungi.</title>
        <authorList>
            <consortium name="DOE Joint Genome Institute"/>
            <person name="Hess J."/>
            <person name="Skrede I."/>
            <person name="Wolfe B."/>
            <person name="LaButti K."/>
            <person name="Ohm R.A."/>
            <person name="Grigoriev I.V."/>
            <person name="Pringle A."/>
        </authorList>
    </citation>
    <scope>NUCLEOTIDE SEQUENCE [LARGE SCALE GENOMIC DNA]</scope>
    <source>
        <strain evidence="5 6">SKay4041</strain>
    </source>
</reference>
<keyword evidence="2" id="KW-0624">Polysaccharide degradation</keyword>
<dbReference type="Proteomes" id="UP000242287">
    <property type="component" value="Unassembled WGS sequence"/>
</dbReference>
<keyword evidence="1" id="KW-0119">Carbohydrate metabolism</keyword>
<protein>
    <recommendedName>
        <fullName evidence="4">Transcobalamin-like C-terminal domain-containing protein</fullName>
    </recommendedName>
</protein>
<dbReference type="SUPFAM" id="SSF49452">
    <property type="entry name" value="Starch-binding domain-like"/>
    <property type="match status" value="1"/>
</dbReference>
<dbReference type="InterPro" id="IPR027954">
    <property type="entry name" value="Transcobalamin-like_C"/>
</dbReference>
<evidence type="ECO:0000259" key="4">
    <source>
        <dbReference type="Pfam" id="PF14478"/>
    </source>
</evidence>
<dbReference type="GO" id="GO:0030246">
    <property type="term" value="F:carbohydrate binding"/>
    <property type="evidence" value="ECO:0007669"/>
    <property type="project" value="InterPro"/>
</dbReference>
<evidence type="ECO:0000256" key="2">
    <source>
        <dbReference type="ARBA" id="ARBA00023326"/>
    </source>
</evidence>
<name>A0A2A9N651_9AGAR</name>
<gene>
    <name evidence="5" type="ORF">AMATHDRAFT_71913</name>
</gene>
<keyword evidence="6" id="KW-1185">Reference proteome</keyword>
<dbReference type="Gene3D" id="2.60.40.1120">
    <property type="entry name" value="Carboxypeptidase-like, regulatory domain"/>
    <property type="match status" value="1"/>
</dbReference>
<dbReference type="EMBL" id="KZ302483">
    <property type="protein sequence ID" value="PFH45225.1"/>
    <property type="molecule type" value="Genomic_DNA"/>
</dbReference>
<organism evidence="5 6">
    <name type="scientific">Amanita thiersii Skay4041</name>
    <dbReference type="NCBI Taxonomy" id="703135"/>
    <lineage>
        <taxon>Eukaryota</taxon>
        <taxon>Fungi</taxon>
        <taxon>Dikarya</taxon>
        <taxon>Basidiomycota</taxon>
        <taxon>Agaricomycotina</taxon>
        <taxon>Agaricomycetes</taxon>
        <taxon>Agaricomycetidae</taxon>
        <taxon>Agaricales</taxon>
        <taxon>Pluteineae</taxon>
        <taxon>Amanitaceae</taxon>
        <taxon>Amanita</taxon>
    </lineage>
</organism>
<sequence length="199" mass="21292">MCHDTTSSQQPTNAVRVNVRVEGKTKTHPCNGLNNHGKPPPGPTCTGALDDASKSHFSWDATFSKEFDDFFIKTIAGETNTSQMAWIIYLNYKSINVGGCQQKVNAGDQILFAFVNFSAPVPALHLTGPHATVVGKEITVHVADGDGKPIAGATVHGHTTDEHGNARITFNRPGKYDLKAEKTGTIRSNTLIVEVGPGP</sequence>
<evidence type="ECO:0000313" key="5">
    <source>
        <dbReference type="EMBL" id="PFH45225.1"/>
    </source>
</evidence>
<dbReference type="Gene3D" id="2.170.130.30">
    <property type="match status" value="1"/>
</dbReference>
<dbReference type="OrthoDB" id="10007757at2759"/>
<evidence type="ECO:0000256" key="3">
    <source>
        <dbReference type="SAM" id="MobiDB-lite"/>
    </source>
</evidence>